<keyword evidence="7 10" id="KW-0067">ATP-binding</keyword>
<feature type="binding site" evidence="10">
    <location>
        <begin position="36"/>
        <end position="41"/>
    </location>
    <ligand>
        <name>substrate</name>
    </ligand>
</feature>
<dbReference type="eggNOG" id="COG0324">
    <property type="taxonomic scope" value="Bacteria"/>
</dbReference>
<evidence type="ECO:0000256" key="6">
    <source>
        <dbReference type="ARBA" id="ARBA00022741"/>
    </source>
</evidence>
<dbReference type="GO" id="GO:0052381">
    <property type="term" value="F:tRNA dimethylallyltransferase activity"/>
    <property type="evidence" value="ECO:0007669"/>
    <property type="project" value="UniProtKB-UniRule"/>
</dbReference>
<dbReference type="HAMAP" id="MF_00185">
    <property type="entry name" value="IPP_trans"/>
    <property type="match status" value="1"/>
</dbReference>
<organism evidence="14 15">
    <name type="scientific">Simkania negevensis (strain ATCC VR-1471 / DSM 27360 / Z)</name>
    <dbReference type="NCBI Taxonomy" id="331113"/>
    <lineage>
        <taxon>Bacteria</taxon>
        <taxon>Pseudomonadati</taxon>
        <taxon>Chlamydiota</taxon>
        <taxon>Chlamydiia</taxon>
        <taxon>Parachlamydiales</taxon>
        <taxon>Simkaniaceae</taxon>
        <taxon>Simkania</taxon>
    </lineage>
</organism>
<comment type="subunit">
    <text evidence="10">Monomer.</text>
</comment>
<name>F8L9Q2_SIMNZ</name>
<dbReference type="Proteomes" id="UP000000496">
    <property type="component" value="Chromosome gsn.131"/>
</dbReference>
<evidence type="ECO:0000256" key="2">
    <source>
        <dbReference type="ARBA" id="ARBA00003213"/>
    </source>
</evidence>
<dbReference type="PANTHER" id="PTHR11088">
    <property type="entry name" value="TRNA DIMETHYLALLYLTRANSFERASE"/>
    <property type="match status" value="1"/>
</dbReference>
<dbReference type="STRING" id="331113.SNE_A17140"/>
<comment type="function">
    <text evidence="2 10 12">Catalyzes the transfer of a dimethylallyl group onto the adenine at position 37 in tRNAs that read codons beginning with uridine, leading to the formation of N6-(dimethylallyl)adenosine (i(6)A).</text>
</comment>
<comment type="catalytic activity">
    <reaction evidence="9 10 11">
        <text>adenosine(37) in tRNA + dimethylallyl diphosphate = N(6)-dimethylallyladenosine(37) in tRNA + diphosphate</text>
        <dbReference type="Rhea" id="RHEA:26482"/>
        <dbReference type="Rhea" id="RHEA-COMP:10162"/>
        <dbReference type="Rhea" id="RHEA-COMP:10375"/>
        <dbReference type="ChEBI" id="CHEBI:33019"/>
        <dbReference type="ChEBI" id="CHEBI:57623"/>
        <dbReference type="ChEBI" id="CHEBI:74411"/>
        <dbReference type="ChEBI" id="CHEBI:74415"/>
        <dbReference type="EC" id="2.5.1.75"/>
    </reaction>
</comment>
<evidence type="ECO:0000256" key="4">
    <source>
        <dbReference type="ARBA" id="ARBA00022679"/>
    </source>
</evidence>
<feature type="binding site" evidence="10">
    <location>
        <begin position="34"/>
        <end position="41"/>
    </location>
    <ligand>
        <name>ATP</name>
        <dbReference type="ChEBI" id="CHEBI:30616"/>
    </ligand>
</feature>
<dbReference type="Pfam" id="PF01715">
    <property type="entry name" value="IPPT"/>
    <property type="match status" value="1"/>
</dbReference>
<evidence type="ECO:0000313" key="14">
    <source>
        <dbReference type="EMBL" id="CCB89591.1"/>
    </source>
</evidence>
<dbReference type="KEGG" id="sng:SNE_A17140"/>
<evidence type="ECO:0000256" key="7">
    <source>
        <dbReference type="ARBA" id="ARBA00022840"/>
    </source>
</evidence>
<keyword evidence="15" id="KW-1185">Reference proteome</keyword>
<proteinExistence type="inferred from homology"/>
<evidence type="ECO:0000256" key="5">
    <source>
        <dbReference type="ARBA" id="ARBA00022694"/>
    </source>
</evidence>
<dbReference type="PANTHER" id="PTHR11088:SF60">
    <property type="entry name" value="TRNA DIMETHYLALLYLTRANSFERASE"/>
    <property type="match status" value="1"/>
</dbReference>
<accession>F8L9Q2</accession>
<evidence type="ECO:0000256" key="3">
    <source>
        <dbReference type="ARBA" id="ARBA00005842"/>
    </source>
</evidence>
<comment type="cofactor">
    <cofactor evidence="1 10">
        <name>Mg(2+)</name>
        <dbReference type="ChEBI" id="CHEBI:18420"/>
    </cofactor>
</comment>
<keyword evidence="4 10" id="KW-0808">Transferase</keyword>
<evidence type="ECO:0000256" key="12">
    <source>
        <dbReference type="RuleBase" id="RU003784"/>
    </source>
</evidence>
<evidence type="ECO:0000256" key="1">
    <source>
        <dbReference type="ARBA" id="ARBA00001946"/>
    </source>
</evidence>
<feature type="region of interest" description="Interaction with substrate tRNA" evidence="10">
    <location>
        <begin position="59"/>
        <end position="62"/>
    </location>
</feature>
<sequence>MHDGIVQHEAPDYLPYRQRNRDPHLNKRVIVIAGPTAAGKSRLAFEMAKLIDGEIISADSVQVYRGMDIGTAKVSTQEMLQIPHHLIDICDLHESFNVMQFYEQATTAMREILRRERTPIVVGGTGFYLHSLIYGPPEGPPASPEIREKLEEDMEKFGPEALYERLRQYDSEYANTINFRDRHKIIRALEIIALTGKKVSDFKGPREAKVTQEFDFRCWFLYFPTEILYPRIEMRCDEMIAQGFIEEVEGLQELLRHNITAAQAIGYRQCLNFLETERTDSDWERFVWEFKKASRRYAKRQFTWFRKEPLFRWVDIDIHGYQKVLELILQDYESRY</sequence>
<dbReference type="EMBL" id="FR872582">
    <property type="protein sequence ID" value="CCB89591.1"/>
    <property type="molecule type" value="Genomic_DNA"/>
</dbReference>
<evidence type="ECO:0000256" key="10">
    <source>
        <dbReference type="HAMAP-Rule" id="MF_00185"/>
    </source>
</evidence>
<gene>
    <name evidence="10 14" type="primary">miaA</name>
    <name evidence="14" type="ordered locus">SNE_A17140</name>
</gene>
<protein>
    <recommendedName>
        <fullName evidence="10">tRNA dimethylallyltransferase</fullName>
        <ecNumber evidence="10">2.5.1.75</ecNumber>
    </recommendedName>
    <alternativeName>
        <fullName evidence="10">Dimethylallyl diphosphate:tRNA dimethylallyltransferase</fullName>
        <shortName evidence="10">DMAPP:tRNA dimethylallyltransferase</shortName>
        <shortName evidence="10">DMATase</shortName>
    </alternativeName>
    <alternativeName>
        <fullName evidence="10">Isopentenyl-diphosphate:tRNA isopentenyltransferase</fullName>
        <shortName evidence="10">IPP transferase</shortName>
        <shortName evidence="10">IPPT</shortName>
        <shortName evidence="10">IPTase</shortName>
    </alternativeName>
</protein>
<dbReference type="OrthoDB" id="9776390at2"/>
<dbReference type="SUPFAM" id="SSF52540">
    <property type="entry name" value="P-loop containing nucleoside triphosphate hydrolases"/>
    <property type="match status" value="2"/>
</dbReference>
<keyword evidence="6 10" id="KW-0547">Nucleotide-binding</keyword>
<feature type="site" description="Interaction with substrate tRNA" evidence="10">
    <location>
        <position position="125"/>
    </location>
</feature>
<dbReference type="NCBIfam" id="TIGR00174">
    <property type="entry name" value="miaA"/>
    <property type="match status" value="1"/>
</dbReference>
<keyword evidence="8 10" id="KW-0460">Magnesium</keyword>
<dbReference type="AlphaFoldDB" id="F8L9Q2"/>
<evidence type="ECO:0000256" key="13">
    <source>
        <dbReference type="RuleBase" id="RU003785"/>
    </source>
</evidence>
<dbReference type="EC" id="2.5.1.75" evidence="10"/>
<keyword evidence="5 10" id="KW-0819">tRNA processing</keyword>
<comment type="caution">
    <text evidence="10">Lacks conserved residue(s) required for the propagation of feature annotation.</text>
</comment>
<evidence type="ECO:0000256" key="8">
    <source>
        <dbReference type="ARBA" id="ARBA00022842"/>
    </source>
</evidence>
<dbReference type="Gene3D" id="1.10.20.140">
    <property type="match status" value="1"/>
</dbReference>
<evidence type="ECO:0000256" key="9">
    <source>
        <dbReference type="ARBA" id="ARBA00049563"/>
    </source>
</evidence>
<evidence type="ECO:0000313" key="15">
    <source>
        <dbReference type="Proteomes" id="UP000000496"/>
    </source>
</evidence>
<evidence type="ECO:0000256" key="11">
    <source>
        <dbReference type="RuleBase" id="RU003783"/>
    </source>
</evidence>
<reference evidence="14 15" key="1">
    <citation type="journal article" date="2011" name="Mol. Biol. Evol.">
        <title>Unity in variety--the pan-genome of the Chlamydiae.</title>
        <authorList>
            <person name="Collingro A."/>
            <person name="Tischler P."/>
            <person name="Weinmaier T."/>
            <person name="Penz T."/>
            <person name="Heinz E."/>
            <person name="Brunham R.C."/>
            <person name="Read T.D."/>
            <person name="Bavoil P.M."/>
            <person name="Sachse K."/>
            <person name="Kahane S."/>
            <person name="Friedman M.G."/>
            <person name="Rattei T."/>
            <person name="Myers G.S."/>
            <person name="Horn M."/>
        </authorList>
    </citation>
    <scope>NUCLEOTIDE SEQUENCE [LARGE SCALE GENOMIC DNA]</scope>
    <source>
        <strain evidence="15">ATCC VR-1471 / Z</strain>
    </source>
</reference>
<dbReference type="InterPro" id="IPR027417">
    <property type="entry name" value="P-loop_NTPase"/>
</dbReference>
<dbReference type="GO" id="GO:0006400">
    <property type="term" value="P:tRNA modification"/>
    <property type="evidence" value="ECO:0007669"/>
    <property type="project" value="TreeGrafter"/>
</dbReference>
<dbReference type="Gene3D" id="3.40.50.300">
    <property type="entry name" value="P-loop containing nucleotide triphosphate hydrolases"/>
    <property type="match status" value="1"/>
</dbReference>
<feature type="site" description="Interaction with substrate tRNA" evidence="10">
    <location>
        <position position="147"/>
    </location>
</feature>
<dbReference type="GO" id="GO:0005524">
    <property type="term" value="F:ATP binding"/>
    <property type="evidence" value="ECO:0007669"/>
    <property type="project" value="UniProtKB-UniRule"/>
</dbReference>
<dbReference type="InterPro" id="IPR018022">
    <property type="entry name" value="IPT"/>
</dbReference>
<dbReference type="HOGENOM" id="CLU_032616_0_1_0"/>
<comment type="similarity">
    <text evidence="3 10 13">Belongs to the IPP transferase family.</text>
</comment>
<dbReference type="RefSeq" id="WP_013944057.1">
    <property type="nucleotide sequence ID" value="NC_015713.1"/>
</dbReference>
<dbReference type="InterPro" id="IPR039657">
    <property type="entry name" value="Dimethylallyltransferase"/>
</dbReference>